<dbReference type="InterPro" id="IPR011701">
    <property type="entry name" value="MFS"/>
</dbReference>
<dbReference type="Gene3D" id="1.20.1250.20">
    <property type="entry name" value="MFS general substrate transporter like domains"/>
    <property type="match status" value="2"/>
</dbReference>
<sequence>MKHPDWFVSPERGVYDGWFVVLASFLGTVAVFGVSYSFSVFFTRLLNEFSRSGGSTSLVFALQTFVMCSGAAVFAEVFDRISVVRTWILGTTLFGVGLLGASFSNSLFMLTLSYGVVAALGMSFIYVVSSTTITRWFAGRRAFASGLASSGIGVGMLGISPLSRHLIAVEGWRKAYLVIVVLVLVLLLIGGLLLKHTGRAPTDKTRTTSQNKWRTIWPVVKSPPFVLIFCGWLLIYVPVYAALAHLVPFVASQPSLTASTGAWALGAFGVSASLTRLLIGPLADRVGRMELFVAASGLASITIAFLPVVSDTLGVGIFAATFGIAYGGNGALLAPVLADQYGTNDIDGLFAVVSISFAIAGLVAPPLTSILQAEIGSYWIPFTGGGVLGCIGAGLSYFGFDIDE</sequence>
<keyword evidence="4" id="KW-1185">Reference proteome</keyword>
<dbReference type="InterPro" id="IPR020846">
    <property type="entry name" value="MFS_dom"/>
</dbReference>
<dbReference type="Pfam" id="PF07690">
    <property type="entry name" value="MFS_1"/>
    <property type="match status" value="1"/>
</dbReference>
<dbReference type="GO" id="GO:0022857">
    <property type="term" value="F:transmembrane transporter activity"/>
    <property type="evidence" value="ECO:0007669"/>
    <property type="project" value="InterPro"/>
</dbReference>
<dbReference type="InterPro" id="IPR036259">
    <property type="entry name" value="MFS_trans_sf"/>
</dbReference>
<evidence type="ECO:0000259" key="2">
    <source>
        <dbReference type="PROSITE" id="PS50850"/>
    </source>
</evidence>
<feature type="transmembrane region" description="Helical" evidence="1">
    <location>
        <begin position="175"/>
        <end position="194"/>
    </location>
</feature>
<dbReference type="PANTHER" id="PTHR11360:SF284">
    <property type="entry name" value="EG:103B4.3 PROTEIN-RELATED"/>
    <property type="match status" value="1"/>
</dbReference>
<feature type="transmembrane region" description="Helical" evidence="1">
    <location>
        <begin position="107"/>
        <end position="129"/>
    </location>
</feature>
<dbReference type="AlphaFoldDB" id="M0JGV2"/>
<dbReference type="PROSITE" id="PS50850">
    <property type="entry name" value="MFS"/>
    <property type="match status" value="1"/>
</dbReference>
<keyword evidence="1" id="KW-0812">Transmembrane</keyword>
<feature type="transmembrane region" description="Helical" evidence="1">
    <location>
        <begin position="349"/>
        <end position="367"/>
    </location>
</feature>
<keyword evidence="1" id="KW-1133">Transmembrane helix</keyword>
<organism evidence="3 4">
    <name type="scientific">Haloferax denitrificans ATCC 35960</name>
    <dbReference type="NCBI Taxonomy" id="662478"/>
    <lineage>
        <taxon>Archaea</taxon>
        <taxon>Methanobacteriati</taxon>
        <taxon>Methanobacteriota</taxon>
        <taxon>Stenosarchaea group</taxon>
        <taxon>Halobacteria</taxon>
        <taxon>Halobacteriales</taxon>
        <taxon>Haloferacaceae</taxon>
        <taxon>Haloferax</taxon>
    </lineage>
</organism>
<dbReference type="EMBL" id="AOLP01000006">
    <property type="protein sequence ID" value="EMA06910.1"/>
    <property type="molecule type" value="Genomic_DNA"/>
</dbReference>
<dbReference type="InterPro" id="IPR050327">
    <property type="entry name" value="Proton-linked_MCT"/>
</dbReference>
<evidence type="ECO:0000313" key="3">
    <source>
        <dbReference type="EMBL" id="EMA06910.1"/>
    </source>
</evidence>
<dbReference type="RefSeq" id="WP_004968183.1">
    <property type="nucleotide sequence ID" value="NZ_AOLP01000006.1"/>
</dbReference>
<dbReference type="Proteomes" id="UP000011553">
    <property type="component" value="Unassembled WGS sequence"/>
</dbReference>
<gene>
    <name evidence="3" type="ORF">C438_05137</name>
</gene>
<feature type="transmembrane region" description="Helical" evidence="1">
    <location>
        <begin position="141"/>
        <end position="163"/>
    </location>
</feature>
<feature type="domain" description="Major facilitator superfamily (MFS) profile" evidence="2">
    <location>
        <begin position="19"/>
        <end position="404"/>
    </location>
</feature>
<evidence type="ECO:0000256" key="1">
    <source>
        <dbReference type="SAM" id="Phobius"/>
    </source>
</evidence>
<dbReference type="PANTHER" id="PTHR11360">
    <property type="entry name" value="MONOCARBOXYLATE TRANSPORTER"/>
    <property type="match status" value="1"/>
</dbReference>
<evidence type="ECO:0000313" key="4">
    <source>
        <dbReference type="Proteomes" id="UP000011553"/>
    </source>
</evidence>
<feature type="transmembrane region" description="Helical" evidence="1">
    <location>
        <begin position="18"/>
        <end position="38"/>
    </location>
</feature>
<dbReference type="SUPFAM" id="SSF103473">
    <property type="entry name" value="MFS general substrate transporter"/>
    <property type="match status" value="1"/>
</dbReference>
<feature type="transmembrane region" description="Helical" evidence="1">
    <location>
        <begin position="58"/>
        <end position="75"/>
    </location>
</feature>
<keyword evidence="1" id="KW-0472">Membrane</keyword>
<feature type="transmembrane region" description="Helical" evidence="1">
    <location>
        <begin position="82"/>
        <end position="101"/>
    </location>
</feature>
<feature type="transmembrane region" description="Helical" evidence="1">
    <location>
        <begin position="291"/>
        <end position="309"/>
    </location>
</feature>
<feature type="transmembrane region" description="Helical" evidence="1">
    <location>
        <begin position="379"/>
        <end position="400"/>
    </location>
</feature>
<reference evidence="3 4" key="1">
    <citation type="journal article" date="2014" name="PLoS Genet.">
        <title>Phylogenetically driven sequencing of extremely halophilic archaea reveals strategies for static and dynamic osmo-response.</title>
        <authorList>
            <person name="Becker E.A."/>
            <person name="Seitzer P.M."/>
            <person name="Tritt A."/>
            <person name="Larsen D."/>
            <person name="Krusor M."/>
            <person name="Yao A.I."/>
            <person name="Wu D."/>
            <person name="Madern D."/>
            <person name="Eisen J.A."/>
            <person name="Darling A.E."/>
            <person name="Facciotti M.T."/>
        </authorList>
    </citation>
    <scope>NUCLEOTIDE SEQUENCE [LARGE SCALE GENOMIC DNA]</scope>
    <source>
        <strain evidence="3 4">ATCC 35960</strain>
    </source>
</reference>
<name>M0JGV2_9EURY</name>
<protein>
    <submittedName>
        <fullName evidence="3">Major facilitator superfamily protein</fullName>
    </submittedName>
</protein>
<feature type="transmembrane region" description="Helical" evidence="1">
    <location>
        <begin position="215"/>
        <end position="241"/>
    </location>
</feature>
<proteinExistence type="predicted"/>
<feature type="transmembrane region" description="Helical" evidence="1">
    <location>
        <begin position="315"/>
        <end position="337"/>
    </location>
</feature>
<feature type="transmembrane region" description="Helical" evidence="1">
    <location>
        <begin position="261"/>
        <end position="279"/>
    </location>
</feature>
<accession>M0JGV2</accession>
<comment type="caution">
    <text evidence="3">The sequence shown here is derived from an EMBL/GenBank/DDBJ whole genome shotgun (WGS) entry which is preliminary data.</text>
</comment>